<gene>
    <name evidence="2" type="ORF">GQ43DRAFT_472422</name>
</gene>
<keyword evidence="3" id="KW-1185">Reference proteome</keyword>
<protein>
    <submittedName>
        <fullName evidence="2">Uncharacterized protein</fullName>
    </submittedName>
</protein>
<sequence>MSSTTSSNYTVSQTSTGIPRPSETEEPPPYTSTKDFYGFSEAAPQAKPNSSTNNARPTKEPYYAAAMSFLTLK</sequence>
<dbReference type="AlphaFoldDB" id="A0A9P4MRS4"/>
<feature type="region of interest" description="Disordered" evidence="1">
    <location>
        <begin position="1"/>
        <end position="60"/>
    </location>
</feature>
<dbReference type="Proteomes" id="UP000799536">
    <property type="component" value="Unassembled WGS sequence"/>
</dbReference>
<reference evidence="2" key="1">
    <citation type="journal article" date="2020" name="Stud. Mycol.">
        <title>101 Dothideomycetes genomes: a test case for predicting lifestyles and emergence of pathogens.</title>
        <authorList>
            <person name="Haridas S."/>
            <person name="Albert R."/>
            <person name="Binder M."/>
            <person name="Bloem J."/>
            <person name="Labutti K."/>
            <person name="Salamov A."/>
            <person name="Andreopoulos B."/>
            <person name="Baker S."/>
            <person name="Barry K."/>
            <person name="Bills G."/>
            <person name="Bluhm B."/>
            <person name="Cannon C."/>
            <person name="Castanera R."/>
            <person name="Culley D."/>
            <person name="Daum C."/>
            <person name="Ezra D."/>
            <person name="Gonzalez J."/>
            <person name="Henrissat B."/>
            <person name="Kuo A."/>
            <person name="Liang C."/>
            <person name="Lipzen A."/>
            <person name="Lutzoni F."/>
            <person name="Magnuson J."/>
            <person name="Mondo S."/>
            <person name="Nolan M."/>
            <person name="Ohm R."/>
            <person name="Pangilinan J."/>
            <person name="Park H.-J."/>
            <person name="Ramirez L."/>
            <person name="Alfaro M."/>
            <person name="Sun H."/>
            <person name="Tritt A."/>
            <person name="Yoshinaga Y."/>
            <person name="Zwiers L.-H."/>
            <person name="Turgeon B."/>
            <person name="Goodwin S."/>
            <person name="Spatafora J."/>
            <person name="Crous P."/>
            <person name="Grigoriev I."/>
        </authorList>
    </citation>
    <scope>NUCLEOTIDE SEQUENCE</scope>
    <source>
        <strain evidence="2">ATCC 74209</strain>
    </source>
</reference>
<evidence type="ECO:0000256" key="1">
    <source>
        <dbReference type="SAM" id="MobiDB-lite"/>
    </source>
</evidence>
<comment type="caution">
    <text evidence="2">The sequence shown here is derived from an EMBL/GenBank/DDBJ whole genome shotgun (WGS) entry which is preliminary data.</text>
</comment>
<feature type="compositionally biased region" description="Polar residues" evidence="1">
    <location>
        <begin position="47"/>
        <end position="56"/>
    </location>
</feature>
<evidence type="ECO:0000313" key="3">
    <source>
        <dbReference type="Proteomes" id="UP000799536"/>
    </source>
</evidence>
<organism evidence="2 3">
    <name type="scientific">Delitschia confertaspora ATCC 74209</name>
    <dbReference type="NCBI Taxonomy" id="1513339"/>
    <lineage>
        <taxon>Eukaryota</taxon>
        <taxon>Fungi</taxon>
        <taxon>Dikarya</taxon>
        <taxon>Ascomycota</taxon>
        <taxon>Pezizomycotina</taxon>
        <taxon>Dothideomycetes</taxon>
        <taxon>Pleosporomycetidae</taxon>
        <taxon>Pleosporales</taxon>
        <taxon>Delitschiaceae</taxon>
        <taxon>Delitschia</taxon>
    </lineage>
</organism>
<name>A0A9P4MRS4_9PLEO</name>
<accession>A0A9P4MRS4</accession>
<dbReference type="EMBL" id="ML994007">
    <property type="protein sequence ID" value="KAF2200751.1"/>
    <property type="molecule type" value="Genomic_DNA"/>
</dbReference>
<feature type="compositionally biased region" description="Polar residues" evidence="1">
    <location>
        <begin position="1"/>
        <end position="17"/>
    </location>
</feature>
<proteinExistence type="predicted"/>
<evidence type="ECO:0000313" key="2">
    <source>
        <dbReference type="EMBL" id="KAF2200751.1"/>
    </source>
</evidence>